<dbReference type="InterPro" id="IPR036188">
    <property type="entry name" value="FAD/NAD-bd_sf"/>
</dbReference>
<feature type="domain" description="Pyridine nucleotide-disulphide oxidoreductase dimerisation" evidence="13">
    <location>
        <begin position="353"/>
        <end position="461"/>
    </location>
</feature>
<feature type="active site" description="Proton acceptor" evidence="9">
    <location>
        <position position="451"/>
    </location>
</feature>
<feature type="disulfide bond" description="Redox-active" evidence="11">
    <location>
        <begin position="46"/>
        <end position="51"/>
    </location>
</feature>
<dbReference type="NCBIfam" id="NF004776">
    <property type="entry name" value="PRK06116.1"/>
    <property type="match status" value="1"/>
</dbReference>
<dbReference type="GO" id="GO:0004362">
    <property type="term" value="F:glutathione-disulfide reductase (NADPH) activity"/>
    <property type="evidence" value="ECO:0007669"/>
    <property type="project" value="TreeGrafter"/>
</dbReference>
<dbReference type="GO" id="GO:0006749">
    <property type="term" value="P:glutathione metabolic process"/>
    <property type="evidence" value="ECO:0007669"/>
    <property type="project" value="TreeGrafter"/>
</dbReference>
<dbReference type="PRINTS" id="PR00368">
    <property type="entry name" value="FADPNR"/>
</dbReference>
<comment type="cofactor">
    <cofactor evidence="10">
        <name>FAD</name>
        <dbReference type="ChEBI" id="CHEBI:57692"/>
    </cofactor>
    <text evidence="10">Binds 1 FAD per subunit.</text>
</comment>
<dbReference type="GO" id="GO:0005829">
    <property type="term" value="C:cytosol"/>
    <property type="evidence" value="ECO:0007669"/>
    <property type="project" value="TreeGrafter"/>
</dbReference>
<accession>A0A554WYJ4</accession>
<feature type="binding site" evidence="10">
    <location>
        <begin position="186"/>
        <end position="193"/>
    </location>
    <ligand>
        <name>NAD(+)</name>
        <dbReference type="ChEBI" id="CHEBI:57540"/>
    </ligand>
</feature>
<dbReference type="InterPro" id="IPR016156">
    <property type="entry name" value="FAD/NAD-linked_Rdtase_dimer_sf"/>
</dbReference>
<dbReference type="InterPro" id="IPR023753">
    <property type="entry name" value="FAD/NAD-binding_dom"/>
</dbReference>
<feature type="domain" description="FAD/NAD(P)-binding" evidence="14">
    <location>
        <begin position="6"/>
        <end position="329"/>
    </location>
</feature>
<organism evidence="15 16">
    <name type="scientific">Tepidimonas thermarum</name>
    <dbReference type="NCBI Taxonomy" id="335431"/>
    <lineage>
        <taxon>Bacteria</taxon>
        <taxon>Pseudomonadati</taxon>
        <taxon>Pseudomonadota</taxon>
        <taxon>Betaproteobacteria</taxon>
        <taxon>Burkholderiales</taxon>
        <taxon>Tepidimonas</taxon>
    </lineage>
</organism>
<evidence type="ECO:0000259" key="13">
    <source>
        <dbReference type="Pfam" id="PF02852"/>
    </source>
</evidence>
<evidence type="ECO:0000259" key="14">
    <source>
        <dbReference type="Pfam" id="PF07992"/>
    </source>
</evidence>
<evidence type="ECO:0000256" key="1">
    <source>
        <dbReference type="ARBA" id="ARBA00007532"/>
    </source>
</evidence>
<keyword evidence="3 12" id="KW-0285">Flavoprotein</keyword>
<evidence type="ECO:0000256" key="11">
    <source>
        <dbReference type="PIRSR" id="PIRSR000350-4"/>
    </source>
</evidence>
<dbReference type="InterPro" id="IPR004099">
    <property type="entry name" value="Pyr_nucl-diS_OxRdtase_dimer"/>
</dbReference>
<comment type="similarity">
    <text evidence="1 12">Belongs to the class-I pyridine nucleotide-disulfide oxidoreductase family.</text>
</comment>
<protein>
    <submittedName>
        <fullName evidence="15">Glutathione amide reductase</fullName>
        <ecNumber evidence="15">1.8.1.16</ecNumber>
    </submittedName>
</protein>
<keyword evidence="16" id="KW-1185">Reference proteome</keyword>
<dbReference type="PROSITE" id="PS00076">
    <property type="entry name" value="PYRIDINE_REDOX_1"/>
    <property type="match status" value="1"/>
</dbReference>
<comment type="subunit">
    <text evidence="2">Homodimer.</text>
</comment>
<dbReference type="InterPro" id="IPR001100">
    <property type="entry name" value="Pyr_nuc-diS_OxRdtase"/>
</dbReference>
<feature type="binding site" evidence="10">
    <location>
        <position position="55"/>
    </location>
    <ligand>
        <name>FAD</name>
        <dbReference type="ChEBI" id="CHEBI:57692"/>
    </ligand>
</feature>
<feature type="binding site" evidence="10">
    <location>
        <position position="314"/>
    </location>
    <ligand>
        <name>FAD</name>
        <dbReference type="ChEBI" id="CHEBI:57692"/>
    </ligand>
</feature>
<dbReference type="FunFam" id="3.50.50.60:FF:000051">
    <property type="entry name" value="Glutathione reductase"/>
    <property type="match status" value="1"/>
</dbReference>
<dbReference type="Proteomes" id="UP000318542">
    <property type="component" value="Unassembled WGS sequence"/>
</dbReference>
<dbReference type="RefSeq" id="WP_143903402.1">
    <property type="nucleotide sequence ID" value="NZ_VJOL01000041.1"/>
</dbReference>
<dbReference type="Pfam" id="PF02852">
    <property type="entry name" value="Pyr_redox_dim"/>
    <property type="match status" value="1"/>
</dbReference>
<dbReference type="SUPFAM" id="SSF51905">
    <property type="entry name" value="FAD/NAD(P)-binding domain"/>
    <property type="match status" value="1"/>
</dbReference>
<name>A0A554WYJ4_9BURK</name>
<evidence type="ECO:0000256" key="10">
    <source>
        <dbReference type="PIRSR" id="PIRSR000350-3"/>
    </source>
</evidence>
<sequence>MSSFDFDLFVIGGGSGGVRAARMAAQRGVRVALAEAQGLDGLGGTCVNLGCIPKKLYSYAAHYAEAFEEARGYGWHTATATLDWDTLKRRRAAEIARLNGVYDRLLRASGVTVLSGWARLRDEHTVELATLNADGSPGHQRWRAERILIATGGTPHVPHFHGREHVITSNEVFDLAPFPQRLVVVGGGYIACEFASIFNGLGAQVTQLYRGEQILRGFDDEVRHFLAAEMRKKGVDLRLQTGVVAVQREADGLHAVLEDGNRLVADAILYATGRVPNVQGLGLEALGVALGAQGAVLVDEHYRTNVPSLYAIGDVTARVQLTPVALAEAMALVDHLYGPAPGAAPRSAHYDLIPTAVFTAPNVGTVGLTEAQARERYGRLRIYRSEFRALRHTLSGSEERTLVKLVVDDASDRVVGLHLVGPDAGEIVQGFAVALRCGATKAQFDATLGIHPTLAEEFVTLREPTAIG</sequence>
<evidence type="ECO:0000256" key="8">
    <source>
        <dbReference type="ARBA" id="ARBA00023284"/>
    </source>
</evidence>
<feature type="binding site" evidence="10">
    <location>
        <position position="273"/>
    </location>
    <ligand>
        <name>NAD(+)</name>
        <dbReference type="ChEBI" id="CHEBI:57540"/>
    </ligand>
</feature>
<evidence type="ECO:0000313" key="16">
    <source>
        <dbReference type="Proteomes" id="UP000318542"/>
    </source>
</evidence>
<dbReference type="GO" id="GO:0045454">
    <property type="term" value="P:cell redox homeostasis"/>
    <property type="evidence" value="ECO:0007669"/>
    <property type="project" value="InterPro"/>
</dbReference>
<proteinExistence type="inferred from homology"/>
<gene>
    <name evidence="15" type="primary">garB</name>
    <name evidence="15" type="ORF">Tther_01952</name>
</gene>
<keyword evidence="4 10" id="KW-0274">FAD</keyword>
<dbReference type="Pfam" id="PF07992">
    <property type="entry name" value="Pyr_redox_2"/>
    <property type="match status" value="1"/>
</dbReference>
<dbReference type="SUPFAM" id="SSF55424">
    <property type="entry name" value="FAD/NAD-linked reductases, dimerisation (C-terminal) domain"/>
    <property type="match status" value="1"/>
</dbReference>
<dbReference type="AlphaFoldDB" id="A0A554WYJ4"/>
<dbReference type="PRINTS" id="PR00411">
    <property type="entry name" value="PNDRDTASEI"/>
</dbReference>
<dbReference type="PIRSF" id="PIRSF000350">
    <property type="entry name" value="Mercury_reductase_MerA"/>
    <property type="match status" value="1"/>
</dbReference>
<evidence type="ECO:0000256" key="4">
    <source>
        <dbReference type="ARBA" id="ARBA00022827"/>
    </source>
</evidence>
<dbReference type="EC" id="1.8.1.16" evidence="15"/>
<evidence type="ECO:0000256" key="6">
    <source>
        <dbReference type="ARBA" id="ARBA00023002"/>
    </source>
</evidence>
<evidence type="ECO:0000256" key="5">
    <source>
        <dbReference type="ARBA" id="ARBA00022857"/>
    </source>
</evidence>
<dbReference type="EMBL" id="VJOL01000041">
    <property type="protein sequence ID" value="TSE28644.1"/>
    <property type="molecule type" value="Genomic_DNA"/>
</dbReference>
<keyword evidence="8 12" id="KW-0676">Redox-active center</keyword>
<dbReference type="InterPro" id="IPR012999">
    <property type="entry name" value="Pyr_OxRdtase_I_AS"/>
</dbReference>
<dbReference type="PANTHER" id="PTHR42737:SF2">
    <property type="entry name" value="GLUTATHIONE REDUCTASE"/>
    <property type="match status" value="1"/>
</dbReference>
<dbReference type="GO" id="GO:0034599">
    <property type="term" value="P:cellular response to oxidative stress"/>
    <property type="evidence" value="ECO:0007669"/>
    <property type="project" value="TreeGrafter"/>
</dbReference>
<dbReference type="InterPro" id="IPR046952">
    <property type="entry name" value="GSHR/TRXR-like"/>
</dbReference>
<comment type="caution">
    <text evidence="15">The sequence shown here is derived from an EMBL/GenBank/DDBJ whole genome shotgun (WGS) entry which is preliminary data.</text>
</comment>
<evidence type="ECO:0000256" key="7">
    <source>
        <dbReference type="ARBA" id="ARBA00023157"/>
    </source>
</evidence>
<dbReference type="Gene3D" id="3.50.50.60">
    <property type="entry name" value="FAD/NAD(P)-binding domain"/>
    <property type="match status" value="2"/>
</dbReference>
<keyword evidence="10" id="KW-0520">NAD</keyword>
<evidence type="ECO:0000256" key="9">
    <source>
        <dbReference type="PIRSR" id="PIRSR000350-2"/>
    </source>
</evidence>
<keyword evidence="6 12" id="KW-0560">Oxidoreductase</keyword>
<evidence type="ECO:0000256" key="2">
    <source>
        <dbReference type="ARBA" id="ARBA00011738"/>
    </source>
</evidence>
<keyword evidence="5" id="KW-0521">NADP</keyword>
<reference evidence="15 16" key="1">
    <citation type="submission" date="2019-07" db="EMBL/GenBank/DDBJ databases">
        <title>Tepidimonas thermarum AA-1 draft genome.</title>
        <authorList>
            <person name="Da Costa M.S."/>
            <person name="Froufe H.J.C."/>
            <person name="Egas C."/>
            <person name="Albuquerque L."/>
        </authorList>
    </citation>
    <scope>NUCLEOTIDE SEQUENCE [LARGE SCALE GENOMIC DNA]</scope>
    <source>
        <strain evidence="15 16">AA-1</strain>
    </source>
</reference>
<dbReference type="OrthoDB" id="178496at2"/>
<keyword evidence="10" id="KW-0547">Nucleotide-binding</keyword>
<evidence type="ECO:0000256" key="3">
    <source>
        <dbReference type="ARBA" id="ARBA00022630"/>
    </source>
</evidence>
<evidence type="ECO:0000313" key="15">
    <source>
        <dbReference type="EMBL" id="TSE28644.1"/>
    </source>
</evidence>
<keyword evidence="7" id="KW-1015">Disulfide bond</keyword>
<dbReference type="GO" id="GO:0050660">
    <property type="term" value="F:flavin adenine dinucleotide binding"/>
    <property type="evidence" value="ECO:0007669"/>
    <property type="project" value="InterPro"/>
</dbReference>
<dbReference type="PANTHER" id="PTHR42737">
    <property type="entry name" value="GLUTATHIONE REDUCTASE"/>
    <property type="match status" value="1"/>
</dbReference>
<evidence type="ECO:0000256" key="12">
    <source>
        <dbReference type="RuleBase" id="RU003691"/>
    </source>
</evidence>
<dbReference type="Gene3D" id="3.30.390.30">
    <property type="match status" value="1"/>
</dbReference>